<evidence type="ECO:0000256" key="5">
    <source>
        <dbReference type="SAM" id="Phobius"/>
    </source>
</evidence>
<dbReference type="InterPro" id="IPR003409">
    <property type="entry name" value="MORN"/>
</dbReference>
<keyword evidence="5" id="KW-0472">Membrane</keyword>
<accession>A0A1Q9EY51</accession>
<evidence type="ECO:0000256" key="3">
    <source>
        <dbReference type="PROSITE-ProRule" id="PRU00023"/>
    </source>
</evidence>
<dbReference type="PROSITE" id="PS50297">
    <property type="entry name" value="ANK_REP_REGION"/>
    <property type="match status" value="1"/>
</dbReference>
<sequence>MRISLMARVRAGALLFAVFTEQAMRMPGYLSDQGVSGLASAGLKGWISSEAYNGVDDALLHLAHESPNVFTEELKFPMYVVPLQTFMHMTAVQPFEVLMQKEALVRYEPHMGDAIFVSHQWAGQNHPDPDFRQLRVLQGALENMMRSSMEIPGPALAFVILGERRCFHSSELMASALFIWYDYFCCPQLETKPSNEATSDLQNAVDSIPGYVYRAKFFFVLAPVVQHASDGTLIGKKAWKTRGWCRVERVAREFQDDPRIVYVDSPEIQTLMEPFESMLAPPGEGVFSVASDKERVLKLMRSMLQTHLCSLLQTADLYRYRFLLNRYRTHLEAFCVQVAAASTRANVLAPVEPSGSAAESASLVSLLVPFLRENGFRDVWHREFGWTPVCFAALRGDPSILEALLHLRADVNEEVTQSDEEHHIHAHNTLLHVCAQFSNNDSLKLLIDHKADINARGDKTGCTPLHRAGIGDNPEGVILLLRAGCDPYLREKLADQNVLYPAWVWGSQRAVQVMLEHIPGLDISCLLHFGILGGSNTGESVAKLIAAGADINEQFRFLPDRWDPVFALLAAFFRKFHGSKLSFIISNFYGATPLAISLLTSSLEAASYLIEAGADVNIRNACGLLPVELAAATSAPSYMVQRLKEKAAHGKPTQNIAGVALETVWTRLLVPVEPAEVPAATERQLGELSGALRGICARESHFRVIMSMIVIMIVVMSDDDHDEDEDDEEVHTLWIGKELPEWVPLCVASYLDTGHMVRWWLYLEEERSDDLDLLRSGRVGLRLLDHPRLCLRDANEILPYSLAKTMYFHGMGPAGLWKGWAPFSDWFRYEVLSRFGGWWVDADSVSVQNLGVLGAEASELICATERHRRDRRRLGALAMAKSEEPGHKSRWRHYDESRFKDWADQASAEGLDLCLLCNCALRAPKAAPPLVALAQEMRNRLERYAEEFRSRGIEGPNSITALSNASRLRCALPNGMLGSTLLQKAAREDLGSLRLRPLHWSCFNPVEATDAERMHRVLEGQEALPACALAVHFFRKVRDEWSALGLPTPKLKPVLKLSEPLNESLNRPVEGTHLQGSANSELAGGWLPTRPTRPDSRAILRDPQNTAPRKKRSFLEMLERSRKDFWNAPAKDSRSGITKATRTKAVSARALREPHAAECCGRWVNVTLSSASAGSTWRTEQICKRHAGTLEQMLLKSEHLSVEVMCLALEPWESRQLAALAVTALTLVLGTLVLAALNAVVRLRGHTTTCRCSRRSVEADCEAAWWLVAHEVQAEFLPNLKDVMEPPVALHWYPAAPAVKEQDAVAMARITRRIMAAVDVSMVSGQPAGLRSMLVALCACIPDGQEVSQCAVKGFQAAEDTLRCDRPLPPRREDEVFPAEIATVAIKPMQPRKQKANLVSFSPRLSEDPDVAEKQKPWVGFLTTEMGSEREALRTWEDGRIYRGDWHKDGWPEGHGELTLAGPSGGILRGQWLDGKMHGEGEFVTKSGHRYVGQWAEGSKHGEGAETWPDGTRFQGIFAQGRHQCGALRMPSGVVRRIFD</sequence>
<keyword evidence="1" id="KW-0677">Repeat</keyword>
<evidence type="ECO:0000313" key="8">
    <source>
        <dbReference type="Proteomes" id="UP000186817"/>
    </source>
</evidence>
<organism evidence="7 8">
    <name type="scientific">Symbiodinium microadriaticum</name>
    <name type="common">Dinoflagellate</name>
    <name type="synonym">Zooxanthella microadriatica</name>
    <dbReference type="NCBI Taxonomy" id="2951"/>
    <lineage>
        <taxon>Eukaryota</taxon>
        <taxon>Sar</taxon>
        <taxon>Alveolata</taxon>
        <taxon>Dinophyceae</taxon>
        <taxon>Suessiales</taxon>
        <taxon>Symbiodiniaceae</taxon>
        <taxon>Symbiodinium</taxon>
    </lineage>
</organism>
<gene>
    <name evidence="7" type="primary">Rsph1</name>
    <name evidence="7" type="ORF">AK812_SmicGene3701</name>
</gene>
<feature type="repeat" description="ANK" evidence="3">
    <location>
        <begin position="589"/>
        <end position="621"/>
    </location>
</feature>
<dbReference type="EMBL" id="LSRX01000044">
    <property type="protein sequence ID" value="OLQ12377.1"/>
    <property type="molecule type" value="Genomic_DNA"/>
</dbReference>
<dbReference type="PROSITE" id="PS50088">
    <property type="entry name" value="ANK_REPEAT"/>
    <property type="match status" value="3"/>
</dbReference>
<feature type="transmembrane region" description="Helical" evidence="5">
    <location>
        <begin position="1217"/>
        <end position="1241"/>
    </location>
</feature>
<dbReference type="PANTHER" id="PTHR24198">
    <property type="entry name" value="ANKYRIN REPEAT AND PROTEIN KINASE DOMAIN-CONTAINING PROTEIN"/>
    <property type="match status" value="1"/>
</dbReference>
<feature type="repeat" description="ANK" evidence="3">
    <location>
        <begin position="460"/>
        <end position="492"/>
    </location>
</feature>
<feature type="signal peptide" evidence="6">
    <location>
        <begin position="1"/>
        <end position="25"/>
    </location>
</feature>
<name>A0A1Q9EY51_SYMMI</name>
<proteinExistence type="predicted"/>
<feature type="region of interest" description="Disordered" evidence="4">
    <location>
        <begin position="1072"/>
        <end position="1111"/>
    </location>
</feature>
<dbReference type="SUPFAM" id="SSF82185">
    <property type="entry name" value="Histone H3 K4-specific methyltransferase SET7/9 N-terminal domain"/>
    <property type="match status" value="1"/>
</dbReference>
<feature type="repeat" description="ANK" evidence="3">
    <location>
        <begin position="426"/>
        <end position="458"/>
    </location>
</feature>
<dbReference type="InterPro" id="IPR002110">
    <property type="entry name" value="Ankyrin_rpt"/>
</dbReference>
<keyword evidence="2 3" id="KW-0040">ANK repeat</keyword>
<evidence type="ECO:0000313" key="7">
    <source>
        <dbReference type="EMBL" id="OLQ12377.1"/>
    </source>
</evidence>
<evidence type="ECO:0000256" key="2">
    <source>
        <dbReference type="ARBA" id="ARBA00023043"/>
    </source>
</evidence>
<dbReference type="Gene3D" id="1.25.40.20">
    <property type="entry name" value="Ankyrin repeat-containing domain"/>
    <property type="match status" value="2"/>
</dbReference>
<dbReference type="SMART" id="SM00698">
    <property type="entry name" value="MORN"/>
    <property type="match status" value="3"/>
</dbReference>
<dbReference type="Proteomes" id="UP000186817">
    <property type="component" value="Unassembled WGS sequence"/>
</dbReference>
<dbReference type="SUPFAM" id="SSF48403">
    <property type="entry name" value="Ankyrin repeat"/>
    <property type="match status" value="1"/>
</dbReference>
<keyword evidence="8" id="KW-1185">Reference proteome</keyword>
<dbReference type="PANTHER" id="PTHR24198:SF165">
    <property type="entry name" value="ANKYRIN REPEAT-CONTAINING PROTEIN-RELATED"/>
    <property type="match status" value="1"/>
</dbReference>
<dbReference type="InterPro" id="IPR029044">
    <property type="entry name" value="Nucleotide-diphossugar_trans"/>
</dbReference>
<keyword evidence="5" id="KW-1133">Transmembrane helix</keyword>
<reference evidence="7 8" key="1">
    <citation type="submission" date="2016-02" db="EMBL/GenBank/DDBJ databases">
        <title>Genome analysis of coral dinoflagellate symbionts highlights evolutionary adaptations to a symbiotic lifestyle.</title>
        <authorList>
            <person name="Aranda M."/>
            <person name="Li Y."/>
            <person name="Liew Y.J."/>
            <person name="Baumgarten S."/>
            <person name="Simakov O."/>
            <person name="Wilson M."/>
            <person name="Piel J."/>
            <person name="Ashoor H."/>
            <person name="Bougouffa S."/>
            <person name="Bajic V.B."/>
            <person name="Ryu T."/>
            <person name="Ravasi T."/>
            <person name="Bayer T."/>
            <person name="Micklem G."/>
            <person name="Kim H."/>
            <person name="Bhak J."/>
            <person name="Lajeunesse T.C."/>
            <person name="Voolstra C.R."/>
        </authorList>
    </citation>
    <scope>NUCLEOTIDE SEQUENCE [LARGE SCALE GENOMIC DNA]</scope>
    <source>
        <strain evidence="7 8">CCMP2467</strain>
    </source>
</reference>
<protein>
    <submittedName>
        <fullName evidence="7">Radial spoke head 1-like</fullName>
    </submittedName>
</protein>
<comment type="caution">
    <text evidence="7">The sequence shown here is derived from an EMBL/GenBank/DDBJ whole genome shotgun (WGS) entry which is preliminary data.</text>
</comment>
<dbReference type="InterPro" id="IPR036770">
    <property type="entry name" value="Ankyrin_rpt-contain_sf"/>
</dbReference>
<dbReference type="Pfam" id="PF12796">
    <property type="entry name" value="Ank_2"/>
    <property type="match status" value="1"/>
</dbReference>
<keyword evidence="5" id="KW-0812">Transmembrane</keyword>
<evidence type="ECO:0000256" key="6">
    <source>
        <dbReference type="SAM" id="SignalP"/>
    </source>
</evidence>
<dbReference type="OrthoDB" id="203073at2759"/>
<dbReference type="Pfam" id="PF00023">
    <property type="entry name" value="Ank"/>
    <property type="match status" value="1"/>
</dbReference>
<dbReference type="Pfam" id="PF02493">
    <property type="entry name" value="MORN"/>
    <property type="match status" value="3"/>
</dbReference>
<feature type="chain" id="PRO_5012209551" evidence="6">
    <location>
        <begin position="26"/>
        <end position="1540"/>
    </location>
</feature>
<keyword evidence="6" id="KW-0732">Signal</keyword>
<dbReference type="Gene3D" id="2.20.110.10">
    <property type="entry name" value="Histone H3 K4-specific methyltransferase SET7/9 N-terminal domain"/>
    <property type="match status" value="2"/>
</dbReference>
<dbReference type="SMART" id="SM00248">
    <property type="entry name" value="ANK"/>
    <property type="match status" value="4"/>
</dbReference>
<evidence type="ECO:0000256" key="1">
    <source>
        <dbReference type="ARBA" id="ARBA00022737"/>
    </source>
</evidence>
<dbReference type="Gene3D" id="3.90.550.20">
    <property type="match status" value="1"/>
</dbReference>
<evidence type="ECO:0000256" key="4">
    <source>
        <dbReference type="SAM" id="MobiDB-lite"/>
    </source>
</evidence>
<dbReference type="SUPFAM" id="SSF53448">
    <property type="entry name" value="Nucleotide-diphospho-sugar transferases"/>
    <property type="match status" value="1"/>
</dbReference>